<sequence length="248" mass="27224">MELPQKDAFGIRQTINTALEQNEAIWHFRSGWNVAALNCMRDIHAPILEAYGQMLQAEDSTLDTANAALETRFQQMARDNLSNEGESTARSNVRRAAIRLRETHSTSIYNYFASPAARSQFCSAALAVANDYLTTPPTDFATFAISGLQRYEMAFERFYTIYEAYQAASTDWDQRYGARYGASQPGWVALYGTPAQQLAAGVAVQGQLPEDPVAVPDSETGALIPVINVDDTSASTPVVQPIPNDADQ</sequence>
<protein>
    <submittedName>
        <fullName evidence="1">Uncharacterized protein</fullName>
    </submittedName>
</protein>
<comment type="caution">
    <text evidence="1">The sequence shown here is derived from an EMBL/GenBank/DDBJ whole genome shotgun (WGS) entry which is preliminary data.</text>
</comment>
<keyword evidence="2" id="KW-1185">Reference proteome</keyword>
<dbReference type="EMBL" id="QXFL01000002">
    <property type="protein sequence ID" value="RIV87834.1"/>
    <property type="molecule type" value="Genomic_DNA"/>
</dbReference>
<organism evidence="1 2">
    <name type="scientific">Aurantiacibacter zhengii</name>
    <dbReference type="NCBI Taxonomy" id="2307003"/>
    <lineage>
        <taxon>Bacteria</taxon>
        <taxon>Pseudomonadati</taxon>
        <taxon>Pseudomonadota</taxon>
        <taxon>Alphaproteobacteria</taxon>
        <taxon>Sphingomonadales</taxon>
        <taxon>Erythrobacteraceae</taxon>
        <taxon>Aurantiacibacter</taxon>
    </lineage>
</organism>
<accession>A0A418NV72</accession>
<gene>
    <name evidence="1" type="ORF">D2V07_05800</name>
</gene>
<name>A0A418NV72_9SPHN</name>
<evidence type="ECO:0000313" key="2">
    <source>
        <dbReference type="Proteomes" id="UP000286576"/>
    </source>
</evidence>
<dbReference type="AlphaFoldDB" id="A0A418NV72"/>
<dbReference type="Proteomes" id="UP000286576">
    <property type="component" value="Unassembled WGS sequence"/>
</dbReference>
<proteinExistence type="predicted"/>
<reference evidence="1 2" key="1">
    <citation type="submission" date="2018-08" db="EMBL/GenBank/DDBJ databases">
        <title>Erythrobacter zhengii sp.nov., a bacterium isolated from deep-sea sediment.</title>
        <authorList>
            <person name="Fang C."/>
            <person name="Wu Y.-H."/>
            <person name="Sun C."/>
            <person name="Wang H."/>
            <person name="Cheng H."/>
            <person name="Meng F.-X."/>
            <person name="Wang C.-S."/>
            <person name="Xu X.-W."/>
        </authorList>
    </citation>
    <scope>NUCLEOTIDE SEQUENCE [LARGE SCALE GENOMIC DNA]</scope>
    <source>
        <strain evidence="1 2">V18</strain>
    </source>
</reference>
<evidence type="ECO:0000313" key="1">
    <source>
        <dbReference type="EMBL" id="RIV87834.1"/>
    </source>
</evidence>